<organism evidence="6 7">
    <name type="scientific">Tessaracoccus flavescens</name>
    <dbReference type="NCBI Taxonomy" id="399497"/>
    <lineage>
        <taxon>Bacteria</taxon>
        <taxon>Bacillati</taxon>
        <taxon>Actinomycetota</taxon>
        <taxon>Actinomycetes</taxon>
        <taxon>Propionibacteriales</taxon>
        <taxon>Propionibacteriaceae</taxon>
        <taxon>Tessaracoccus</taxon>
    </lineage>
</organism>
<reference evidence="6 7" key="1">
    <citation type="journal article" date="2008" name="Int. J. Syst. Evol. Microbiol.">
        <title>Tessaracoccus flavescens sp. nov., isolated from marine sediment.</title>
        <authorList>
            <person name="Lee D.W."/>
            <person name="Lee S.D."/>
        </authorList>
    </citation>
    <scope>NUCLEOTIDE SEQUENCE [LARGE SCALE GENOMIC DNA]</scope>
    <source>
        <strain evidence="6 7">SST-39T</strain>
    </source>
</reference>
<evidence type="ECO:0000313" key="7">
    <source>
        <dbReference type="Proteomes" id="UP000188235"/>
    </source>
</evidence>
<feature type="compositionally biased region" description="Low complexity" evidence="4">
    <location>
        <begin position="265"/>
        <end position="276"/>
    </location>
</feature>
<dbReference type="GO" id="GO:0043565">
    <property type="term" value="F:sequence-specific DNA binding"/>
    <property type="evidence" value="ECO:0007669"/>
    <property type="project" value="InterPro"/>
</dbReference>
<dbReference type="AlphaFoldDB" id="A0A1Q2CXM2"/>
<dbReference type="InterPro" id="IPR050204">
    <property type="entry name" value="AraC_XylS_family_regulators"/>
</dbReference>
<sequence length="298" mass="32401">MRPIGNYMSTSTESSGPVLTRHRVRPEFAGLVAGIVGFQEWTNRPVIRRQVAGSLMPLVLSSGPTLDVVGLSHGRGIGRHASFIAGLMPGYATTRFDGAQECVQIYLTPLGVVTLLGTPGRELAEAVVGVADAAPAFDDSFQDRLWATPTWPGRFDLIDRKLLALLSRGHRLEPFVSWMWQQIEATGGRARIGELIGQTGWSERHAISRFTEQIGLGPKMAARVVRFERAHEALRHDSSTNVAARFGFSDQSHLIREVRRFAGVPPTTLNQTNPPTAHSAVGRAPSPESSGPAACHER</sequence>
<dbReference type="STRING" id="399497.BW733_08155"/>
<evidence type="ECO:0000259" key="5">
    <source>
        <dbReference type="PROSITE" id="PS01124"/>
    </source>
</evidence>
<dbReference type="PROSITE" id="PS01124">
    <property type="entry name" value="HTH_ARAC_FAMILY_2"/>
    <property type="match status" value="1"/>
</dbReference>
<keyword evidence="1" id="KW-0805">Transcription regulation</keyword>
<feature type="domain" description="HTH araC/xylS-type" evidence="5">
    <location>
        <begin position="173"/>
        <end position="272"/>
    </location>
</feature>
<protein>
    <recommendedName>
        <fullName evidence="5">HTH araC/xylS-type domain-containing protein</fullName>
    </recommendedName>
</protein>
<dbReference type="Pfam" id="PF12833">
    <property type="entry name" value="HTH_18"/>
    <property type="match status" value="1"/>
</dbReference>
<evidence type="ECO:0000256" key="1">
    <source>
        <dbReference type="ARBA" id="ARBA00023015"/>
    </source>
</evidence>
<keyword evidence="7" id="KW-1185">Reference proteome</keyword>
<name>A0A1Q2CXM2_9ACTN</name>
<dbReference type="GO" id="GO:0003700">
    <property type="term" value="F:DNA-binding transcription factor activity"/>
    <property type="evidence" value="ECO:0007669"/>
    <property type="project" value="InterPro"/>
</dbReference>
<feature type="region of interest" description="Disordered" evidence="4">
    <location>
        <begin position="265"/>
        <end position="298"/>
    </location>
</feature>
<proteinExistence type="predicted"/>
<dbReference type="InterPro" id="IPR009057">
    <property type="entry name" value="Homeodomain-like_sf"/>
</dbReference>
<keyword evidence="3" id="KW-0804">Transcription</keyword>
<evidence type="ECO:0000256" key="3">
    <source>
        <dbReference type="ARBA" id="ARBA00023163"/>
    </source>
</evidence>
<dbReference type="Proteomes" id="UP000188235">
    <property type="component" value="Chromosome"/>
</dbReference>
<dbReference type="SMART" id="SM00342">
    <property type="entry name" value="HTH_ARAC"/>
    <property type="match status" value="1"/>
</dbReference>
<dbReference type="KEGG" id="tfa:BW733_08155"/>
<dbReference type="InterPro" id="IPR018060">
    <property type="entry name" value="HTH_AraC"/>
</dbReference>
<keyword evidence="2" id="KW-0238">DNA-binding</keyword>
<dbReference type="SUPFAM" id="SSF46689">
    <property type="entry name" value="Homeodomain-like"/>
    <property type="match status" value="1"/>
</dbReference>
<dbReference type="Gene3D" id="1.10.10.60">
    <property type="entry name" value="Homeodomain-like"/>
    <property type="match status" value="1"/>
</dbReference>
<dbReference type="PANTHER" id="PTHR46796">
    <property type="entry name" value="HTH-TYPE TRANSCRIPTIONAL ACTIVATOR RHAS-RELATED"/>
    <property type="match status" value="1"/>
</dbReference>
<accession>A0A1Q2CXM2</accession>
<evidence type="ECO:0000256" key="2">
    <source>
        <dbReference type="ARBA" id="ARBA00023125"/>
    </source>
</evidence>
<gene>
    <name evidence="6" type="ORF">BW733_08155</name>
</gene>
<evidence type="ECO:0000313" key="6">
    <source>
        <dbReference type="EMBL" id="AQP50801.1"/>
    </source>
</evidence>
<dbReference type="PANTHER" id="PTHR46796:SF15">
    <property type="entry name" value="BLL1074 PROTEIN"/>
    <property type="match status" value="1"/>
</dbReference>
<dbReference type="EMBL" id="CP019607">
    <property type="protein sequence ID" value="AQP50801.1"/>
    <property type="molecule type" value="Genomic_DNA"/>
</dbReference>
<evidence type="ECO:0000256" key="4">
    <source>
        <dbReference type="SAM" id="MobiDB-lite"/>
    </source>
</evidence>